<dbReference type="RefSeq" id="WP_187084125.1">
    <property type="nucleotide sequence ID" value="NZ_JACORU010000011.1"/>
</dbReference>
<keyword evidence="3" id="KW-1185">Reference proteome</keyword>
<dbReference type="Proteomes" id="UP000596827">
    <property type="component" value="Unassembled WGS sequence"/>
</dbReference>
<dbReference type="SUPFAM" id="SSF54523">
    <property type="entry name" value="Pili subunits"/>
    <property type="match status" value="1"/>
</dbReference>
<dbReference type="NCBIfam" id="TIGR02532">
    <property type="entry name" value="IV_pilin_GFxxxE"/>
    <property type="match status" value="1"/>
</dbReference>
<dbReference type="Pfam" id="PF07963">
    <property type="entry name" value="N_methyl"/>
    <property type="match status" value="1"/>
</dbReference>
<keyword evidence="1" id="KW-0472">Membrane</keyword>
<evidence type="ECO:0000313" key="3">
    <source>
        <dbReference type="Proteomes" id="UP000596827"/>
    </source>
</evidence>
<keyword evidence="1" id="KW-1133">Transmembrane helix</keyword>
<proteinExistence type="predicted"/>
<evidence type="ECO:0000256" key="1">
    <source>
        <dbReference type="SAM" id="Phobius"/>
    </source>
</evidence>
<dbReference type="EMBL" id="JACORU010000011">
    <property type="protein sequence ID" value="MBC5767643.1"/>
    <property type="molecule type" value="Genomic_DNA"/>
</dbReference>
<evidence type="ECO:0000313" key="2">
    <source>
        <dbReference type="EMBL" id="MBC5767643.1"/>
    </source>
</evidence>
<protein>
    <submittedName>
        <fullName evidence="2">Type II secretion system protein</fullName>
    </submittedName>
</protein>
<sequence length="196" mass="19916">MLRSQTLKRIPRRQRGFTLIELIVVIAIAAVLVVGLALFGVGMYNKQKGVEEGKRVTAVVNCGVDYARSIASLTSVTLPVLVNSGCFGNMPGITNRGTNTASATSPLTGDTYTVSAVNLVGTNDGLTMTGTTQAKHCTGVVEGAVSSGAIRVNVTPSGGSAVTVKPLTGELDVAALGLSTACNGAEPIAVQIAVAK</sequence>
<comment type="caution">
    <text evidence="2">The sequence shown here is derived from an EMBL/GenBank/DDBJ whole genome shotgun (WGS) entry which is preliminary data.</text>
</comment>
<dbReference type="InterPro" id="IPR045584">
    <property type="entry name" value="Pilin-like"/>
</dbReference>
<feature type="transmembrane region" description="Helical" evidence="1">
    <location>
        <begin position="20"/>
        <end position="44"/>
    </location>
</feature>
<keyword evidence="1" id="KW-0812">Transmembrane</keyword>
<gene>
    <name evidence="2" type="ORF">H8R02_24470</name>
</gene>
<organism evidence="2 3">
    <name type="scientific">Ramlibacter albus</name>
    <dbReference type="NCBI Taxonomy" id="2079448"/>
    <lineage>
        <taxon>Bacteria</taxon>
        <taxon>Pseudomonadati</taxon>
        <taxon>Pseudomonadota</taxon>
        <taxon>Betaproteobacteria</taxon>
        <taxon>Burkholderiales</taxon>
        <taxon>Comamonadaceae</taxon>
        <taxon>Ramlibacter</taxon>
    </lineage>
</organism>
<dbReference type="InterPro" id="IPR012902">
    <property type="entry name" value="N_methyl_site"/>
</dbReference>
<reference evidence="2" key="1">
    <citation type="submission" date="2020-08" db="EMBL/GenBank/DDBJ databases">
        <title>Ramlibacter sp. GTP1 16S ribosomal RNA gene genome sequencing and assembly.</title>
        <authorList>
            <person name="Kang M."/>
        </authorList>
    </citation>
    <scope>NUCLEOTIDE SEQUENCE</scope>
    <source>
        <strain evidence="2">GTP1</strain>
    </source>
</reference>
<accession>A0A923MC36</accession>
<name>A0A923MC36_9BURK</name>
<dbReference type="PROSITE" id="PS00409">
    <property type="entry name" value="PROKAR_NTER_METHYL"/>
    <property type="match status" value="1"/>
</dbReference>
<dbReference type="AlphaFoldDB" id="A0A923MC36"/>